<protein>
    <submittedName>
        <fullName evidence="3">Fumarylacetoacetate hydrolase family protein</fullName>
    </submittedName>
</protein>
<dbReference type="SUPFAM" id="SSF56529">
    <property type="entry name" value="FAH"/>
    <property type="match status" value="1"/>
</dbReference>
<accession>A0A549TB47</accession>
<dbReference type="EMBL" id="VJMG01000024">
    <property type="protein sequence ID" value="TRL39082.1"/>
    <property type="molecule type" value="Genomic_DNA"/>
</dbReference>
<keyword evidence="4" id="KW-1185">Reference proteome</keyword>
<gene>
    <name evidence="3" type="ORF">FNA46_10655</name>
</gene>
<comment type="caution">
    <text evidence="3">The sequence shown here is derived from an EMBL/GenBank/DDBJ whole genome shotgun (WGS) entry which is preliminary data.</text>
</comment>
<proteinExistence type="inferred from homology"/>
<dbReference type="InterPro" id="IPR051121">
    <property type="entry name" value="FAH"/>
</dbReference>
<evidence type="ECO:0000313" key="3">
    <source>
        <dbReference type="EMBL" id="TRL39082.1"/>
    </source>
</evidence>
<evidence type="ECO:0000256" key="2">
    <source>
        <dbReference type="ARBA" id="ARBA00022723"/>
    </source>
</evidence>
<evidence type="ECO:0000313" key="4">
    <source>
        <dbReference type="Proteomes" id="UP000316801"/>
    </source>
</evidence>
<dbReference type="GO" id="GO:0046872">
    <property type="term" value="F:metal ion binding"/>
    <property type="evidence" value="ECO:0007669"/>
    <property type="project" value="UniProtKB-KW"/>
</dbReference>
<dbReference type="GO" id="GO:0016787">
    <property type="term" value="F:hydrolase activity"/>
    <property type="evidence" value="ECO:0007669"/>
    <property type="project" value="UniProtKB-KW"/>
</dbReference>
<name>A0A549TB47_9HYPH</name>
<dbReference type="Gene3D" id="3.90.850.10">
    <property type="entry name" value="Fumarylacetoacetase-like, C-terminal domain"/>
    <property type="match status" value="1"/>
</dbReference>
<dbReference type="AlphaFoldDB" id="A0A549TB47"/>
<dbReference type="InterPro" id="IPR036663">
    <property type="entry name" value="Fumarylacetoacetase_C_sf"/>
</dbReference>
<sequence>MDMRVRAADILPEDEEALLIGRVWSKQKDGPCVVLLRQERLLDLTTLAPTVSMLLELPDLPKHLHGKAYEDLGPLEAYLDGSAGDLLAPCDLQAVKAAGVTFADSMLERVIEEQARGDASRADAVRAKLAPVIGDSLRGVVAGSEQAAKVKALLQDMGLWSQYLEVGIGPDAEIFTKAQPMSSVGCGQRVGIHPMSEWNNPEPEVVLAIRSDGVIVGATLGNDVNLRDVEGRSALLLGKAKDNNASSAIGPFIRLFDDAFTLSDLEVARVSLLVEGRDGFVMTGESAMSAISRAPSNLARQLLNRNHQYPDGAMLFLGTMFAPVKDRRGQGQGFTHEVGDRVEIATPKLGRLVNWVDRSDACPEWQFGTGALMQNLARRGLLQG</sequence>
<keyword evidence="3" id="KW-0378">Hydrolase</keyword>
<comment type="similarity">
    <text evidence="1">Belongs to the FAH family.</text>
</comment>
<reference evidence="3 4" key="1">
    <citation type="submission" date="2019-07" db="EMBL/GenBank/DDBJ databases">
        <title>Ln-dependent methylotrophs.</title>
        <authorList>
            <person name="Tani A."/>
        </authorList>
    </citation>
    <scope>NUCLEOTIDE SEQUENCE [LARGE SCALE GENOMIC DNA]</scope>
    <source>
        <strain evidence="3 4">SM12</strain>
    </source>
</reference>
<dbReference type="Proteomes" id="UP000316801">
    <property type="component" value="Unassembled WGS sequence"/>
</dbReference>
<organism evidence="3 4">
    <name type="scientific">Rhizobium straminoryzae</name>
    <dbReference type="NCBI Taxonomy" id="1387186"/>
    <lineage>
        <taxon>Bacteria</taxon>
        <taxon>Pseudomonadati</taxon>
        <taxon>Pseudomonadota</taxon>
        <taxon>Alphaproteobacteria</taxon>
        <taxon>Hyphomicrobiales</taxon>
        <taxon>Rhizobiaceae</taxon>
        <taxon>Rhizobium/Agrobacterium group</taxon>
        <taxon>Rhizobium</taxon>
    </lineage>
</organism>
<dbReference type="RefSeq" id="WP_143125182.1">
    <property type="nucleotide sequence ID" value="NZ_VJMG01000024.1"/>
</dbReference>
<dbReference type="PANTHER" id="PTHR42796:SF7">
    <property type="entry name" value="2-DEHYDRO-3-DEOXY-D-ARABINONATE DEHYDRATASE"/>
    <property type="match status" value="1"/>
</dbReference>
<evidence type="ECO:0000256" key="1">
    <source>
        <dbReference type="ARBA" id="ARBA00010211"/>
    </source>
</evidence>
<dbReference type="PANTHER" id="PTHR42796">
    <property type="entry name" value="FUMARYLACETOACETATE HYDROLASE DOMAIN-CONTAINING PROTEIN 2A-RELATED"/>
    <property type="match status" value="1"/>
</dbReference>
<keyword evidence="2" id="KW-0479">Metal-binding</keyword>